<keyword evidence="4" id="KW-0964">Secreted</keyword>
<dbReference type="GO" id="GO:0005576">
    <property type="term" value="C:extracellular region"/>
    <property type="evidence" value="ECO:0007669"/>
    <property type="project" value="UniProtKB-SubCell"/>
</dbReference>
<dbReference type="Gene3D" id="1.20.1330.10">
    <property type="entry name" value="f41 fragment of flagellin, N-terminal domain"/>
    <property type="match status" value="2"/>
</dbReference>
<evidence type="ECO:0000256" key="2">
    <source>
        <dbReference type="ARBA" id="ARBA00020110"/>
    </source>
</evidence>
<sequence length="973" mass="105052">MKVMNNSSAMMALGELKKNQLSLDKQLKKVGSGMKINSAGDGASEYSISEKMRVRIRALGQNDGNVKKGADMLSLAEAGIQNQISILRTVKEKAILAQNDTNTDIDRQIIQKEINQGYQQMADIAADTMYNDRRVLLEGNAVEEVVKSWVVKDKAEKVEGSELDGLLTYRQHETSLIDELDGQEGPFDTFIEWKEKSKISSPAPEISALNLSATQSLVDGDPATANTFTIDLSASYSSVTDLLNVGIEVPKDYGYTYVLTNNTSNKYRNIYNTINISGCTTLAQVASTIASKINKDYVSAVADGTKIEFTTKGKGAYTNSLTANGFSRNYEKVVEGAHGEIQAAPGSPAVAATGVIGTGRLSGGKNDEGEPGVPDMPFSPGTNATGSWNIANVASGSGIVLKDSRYSTSSYIYIRFQDGSSWPSGKDSDNIYNIGKNATGSFTIGGVRVSFSNGVMSATTTDASRGATLASYFSISDGIAEGAAKAAVSYQPASAGTEVEYQAVKALSSLNNTVVNHKTGKDATNAHYDIDLTSYQTSDEAVLEEFIASLLGKGITLNSASSSQYGYGVEFIDSDAVKDGVPTTDTLSKLNDPSHSSVNRRVYPATHLFNTIDLAQLRRLVDTPMTIANAFAKLMSGQSGVSFQPDGVNLNTDDVTAIRYSAPEGYTLDVYEGELRHYDLDFGQWFANHPNASIPGELDGKGFRAYCATDNSQWFNFLFLNGTGDMDDKPLSGTDTQDIKTIIIDVSEVTDASSLVKAIYEQATPVLTGDDARFNHLMRLAGDTENGVLTLYDERRFPVTFYPDYQTKGAKISGGVMDNVLRELRNVYVDRLIIQDTDHASQNIRISIPRTTMDHVFGYIPGSYQPEDFNVLTQESREKLLGIEPEVGILDKGLTYLIDANTLIGAQINRMRNAGANITTAAENTQASESTLRDADMAKEMTGYTKANILSQTAQSMLAQANQNSSQVLSLLS</sequence>
<dbReference type="EMBL" id="SVCA01000007">
    <property type="protein sequence ID" value="MBE6085552.1"/>
    <property type="molecule type" value="Genomic_DNA"/>
</dbReference>
<dbReference type="PANTHER" id="PTHR42792:SF2">
    <property type="entry name" value="FLAGELLIN"/>
    <property type="match status" value="1"/>
</dbReference>
<reference evidence="7" key="1">
    <citation type="submission" date="2019-04" db="EMBL/GenBank/DDBJ databases">
        <title>Evolution of Biomass-Degrading Anaerobic Consortia Revealed by Metagenomics.</title>
        <authorList>
            <person name="Peng X."/>
        </authorList>
    </citation>
    <scope>NUCLEOTIDE SEQUENCE</scope>
    <source>
        <strain evidence="7">SIG242</strain>
    </source>
</reference>
<evidence type="ECO:0000259" key="5">
    <source>
        <dbReference type="Pfam" id="PF00669"/>
    </source>
</evidence>
<accession>A0A927WLU0</accession>
<keyword evidence="3 4" id="KW-0975">Bacterial flagellum</keyword>
<dbReference type="InterPro" id="IPR001492">
    <property type="entry name" value="Flagellin"/>
</dbReference>
<evidence type="ECO:0000313" key="7">
    <source>
        <dbReference type="EMBL" id="MBE6085552.1"/>
    </source>
</evidence>
<dbReference type="InterPro" id="IPR046358">
    <property type="entry name" value="Flagellin_C"/>
</dbReference>
<comment type="caution">
    <text evidence="7">The sequence shown here is derived from an EMBL/GenBank/DDBJ whole genome shotgun (WGS) entry which is preliminary data.</text>
</comment>
<comment type="similarity">
    <text evidence="1 4">Belongs to the bacterial flagellin family.</text>
</comment>
<gene>
    <name evidence="7" type="ORF">E7203_08910</name>
</gene>
<evidence type="ECO:0000259" key="6">
    <source>
        <dbReference type="Pfam" id="PF00700"/>
    </source>
</evidence>
<dbReference type="PANTHER" id="PTHR42792">
    <property type="entry name" value="FLAGELLIN"/>
    <property type="match status" value="1"/>
</dbReference>
<dbReference type="PRINTS" id="PR00207">
    <property type="entry name" value="FLAGELLIN"/>
</dbReference>
<evidence type="ECO:0000256" key="4">
    <source>
        <dbReference type="RuleBase" id="RU362073"/>
    </source>
</evidence>
<evidence type="ECO:0000256" key="1">
    <source>
        <dbReference type="ARBA" id="ARBA00005709"/>
    </source>
</evidence>
<dbReference type="InterPro" id="IPR001029">
    <property type="entry name" value="Flagellin_N"/>
</dbReference>
<dbReference type="Gene3D" id="3.30.70.2120">
    <property type="match status" value="1"/>
</dbReference>
<feature type="domain" description="Flagellin N-terminal" evidence="5">
    <location>
        <begin position="5"/>
        <end position="136"/>
    </location>
</feature>
<dbReference type="SUPFAM" id="SSF64518">
    <property type="entry name" value="Phase 1 flagellin"/>
    <property type="match status" value="2"/>
</dbReference>
<name>A0A927WLU0_SELRU</name>
<comment type="function">
    <text evidence="4">Flagellin is the subunit protein which polymerizes to form the filaments of bacterial flagella.</text>
</comment>
<dbReference type="Pfam" id="PF00669">
    <property type="entry name" value="Flagellin_N"/>
    <property type="match status" value="1"/>
</dbReference>
<protein>
    <recommendedName>
        <fullName evidence="2 4">Flagellin</fullName>
    </recommendedName>
</protein>
<dbReference type="GO" id="GO:0005198">
    <property type="term" value="F:structural molecule activity"/>
    <property type="evidence" value="ECO:0007669"/>
    <property type="project" value="UniProtKB-UniRule"/>
</dbReference>
<dbReference type="AlphaFoldDB" id="A0A927WLU0"/>
<organism evidence="7 8">
    <name type="scientific">Selenomonas ruminantium</name>
    <dbReference type="NCBI Taxonomy" id="971"/>
    <lineage>
        <taxon>Bacteria</taxon>
        <taxon>Bacillati</taxon>
        <taxon>Bacillota</taxon>
        <taxon>Negativicutes</taxon>
        <taxon>Selenomonadales</taxon>
        <taxon>Selenomonadaceae</taxon>
        <taxon>Selenomonas</taxon>
    </lineage>
</organism>
<dbReference type="Pfam" id="PF00700">
    <property type="entry name" value="Flagellin_C"/>
    <property type="match status" value="1"/>
</dbReference>
<dbReference type="GO" id="GO:0009288">
    <property type="term" value="C:bacterial-type flagellum"/>
    <property type="evidence" value="ECO:0007669"/>
    <property type="project" value="UniProtKB-SubCell"/>
</dbReference>
<feature type="domain" description="Flagellin C-terminal" evidence="6">
    <location>
        <begin position="888"/>
        <end position="972"/>
    </location>
</feature>
<evidence type="ECO:0000256" key="3">
    <source>
        <dbReference type="ARBA" id="ARBA00023143"/>
    </source>
</evidence>
<proteinExistence type="inferred from homology"/>
<comment type="subcellular location">
    <subcellularLocation>
        <location evidence="4">Secreted</location>
    </subcellularLocation>
    <subcellularLocation>
        <location evidence="4">Bacterial flagellum</location>
    </subcellularLocation>
</comment>
<dbReference type="Proteomes" id="UP000772151">
    <property type="component" value="Unassembled WGS sequence"/>
</dbReference>
<evidence type="ECO:0000313" key="8">
    <source>
        <dbReference type="Proteomes" id="UP000772151"/>
    </source>
</evidence>